<comment type="caution">
    <text evidence="1">The sequence shown here is derived from an EMBL/GenBank/DDBJ whole genome shotgun (WGS) entry which is preliminary data.</text>
</comment>
<dbReference type="PANTHER" id="PTHR43433:SF5">
    <property type="entry name" value="AB HYDROLASE-1 DOMAIN-CONTAINING PROTEIN"/>
    <property type="match status" value="1"/>
</dbReference>
<dbReference type="SUPFAM" id="SSF53474">
    <property type="entry name" value="alpha/beta-Hydrolases"/>
    <property type="match status" value="1"/>
</dbReference>
<dbReference type="PANTHER" id="PTHR43433">
    <property type="entry name" value="HYDROLASE, ALPHA/BETA FOLD FAMILY PROTEIN"/>
    <property type="match status" value="1"/>
</dbReference>
<dbReference type="Gene3D" id="3.40.50.1820">
    <property type="entry name" value="alpha/beta hydrolase"/>
    <property type="match status" value="1"/>
</dbReference>
<organism evidence="1 2">
    <name type="scientific">Chlamydomonas schloesseri</name>
    <dbReference type="NCBI Taxonomy" id="2026947"/>
    <lineage>
        <taxon>Eukaryota</taxon>
        <taxon>Viridiplantae</taxon>
        <taxon>Chlorophyta</taxon>
        <taxon>core chlorophytes</taxon>
        <taxon>Chlorophyceae</taxon>
        <taxon>CS clade</taxon>
        <taxon>Chlamydomonadales</taxon>
        <taxon>Chlamydomonadaceae</taxon>
        <taxon>Chlamydomonas</taxon>
    </lineage>
</organism>
<proteinExistence type="predicted"/>
<gene>
    <name evidence="1" type="ORF">HYH02_000635</name>
</gene>
<dbReference type="Proteomes" id="UP000613740">
    <property type="component" value="Unassembled WGS sequence"/>
</dbReference>
<dbReference type="InterPro" id="IPR050471">
    <property type="entry name" value="AB_hydrolase"/>
</dbReference>
<dbReference type="OrthoDB" id="6431331at2759"/>
<evidence type="ECO:0000313" key="2">
    <source>
        <dbReference type="Proteomes" id="UP000613740"/>
    </source>
</evidence>
<accession>A0A835WX60</accession>
<dbReference type="AlphaFoldDB" id="A0A835WX60"/>
<dbReference type="InterPro" id="IPR029058">
    <property type="entry name" value="AB_hydrolase_fold"/>
</dbReference>
<evidence type="ECO:0008006" key="3">
    <source>
        <dbReference type="Google" id="ProtNLM"/>
    </source>
</evidence>
<keyword evidence="2" id="KW-1185">Reference proteome</keyword>
<sequence length="333" mass="34165">MTLVYDSRGLGRSTCQVADRQTTTLLAADAQAVVDSAWGADSRFCLYGISLGGMIAQELMYRLVASGQGARILAASLHVTSPGSWLRLPWFLQLPLMLIAFKPPAAPVAAAIPSGTKKGGGGAMFADDADFAARYSLDTLFGKAWLEGPAPPEAIDPAAPTAPVAMATAAAVSASAKRPTTAAAAGLGGGAADSSQLHISVEAGRAPAGAGDNGSSLARREAVWRVLTAHWRETLAMHAPVDYPAVACQVTAVLGRYLQPHKAAAIRFAGLRIGVGVSTRDAFFPEAAQRQLATALGAEVVQVTGAGHLDGIMLDGVYSVFDGGLGSLLTISK</sequence>
<reference evidence="1" key="1">
    <citation type="journal article" date="2020" name="bioRxiv">
        <title>Comparative genomics of Chlamydomonas.</title>
        <authorList>
            <person name="Craig R.J."/>
            <person name="Hasan A.R."/>
            <person name="Ness R.W."/>
            <person name="Keightley P.D."/>
        </authorList>
    </citation>
    <scope>NUCLEOTIDE SEQUENCE</scope>
    <source>
        <strain evidence="1">CCAP 11/173</strain>
    </source>
</reference>
<protein>
    <recommendedName>
        <fullName evidence="3">Serine aminopeptidase S33 domain-containing protein</fullName>
    </recommendedName>
</protein>
<dbReference type="EMBL" id="JAEHOD010000001">
    <property type="protein sequence ID" value="KAG2454803.1"/>
    <property type="molecule type" value="Genomic_DNA"/>
</dbReference>
<name>A0A835WX60_9CHLO</name>
<evidence type="ECO:0000313" key="1">
    <source>
        <dbReference type="EMBL" id="KAG2454803.1"/>
    </source>
</evidence>